<sequence length="110" mass="11979">MTWKVALHPEAEAELAKLPGTEAGAMLHAAEKLAALGAGLPFPHSSNVNEAAKLRELRPRAGNSPWRGLYRRVGEVFVIAAIAPEAASDRRGFRRAVRAAEKRLDELQED</sequence>
<reference evidence="1 2" key="1">
    <citation type="submission" date="2021-01" db="EMBL/GenBank/DDBJ databases">
        <title>Whole genome shotgun sequence of Actinoplanes palleronii NBRC 14916.</title>
        <authorList>
            <person name="Komaki H."/>
            <person name="Tamura T."/>
        </authorList>
    </citation>
    <scope>NUCLEOTIDE SEQUENCE [LARGE SCALE GENOMIC DNA]</scope>
    <source>
        <strain evidence="1 2">NBRC 14916</strain>
    </source>
</reference>
<proteinExistence type="predicted"/>
<dbReference type="InterPro" id="IPR009241">
    <property type="entry name" value="HigB-like"/>
</dbReference>
<evidence type="ECO:0000313" key="2">
    <source>
        <dbReference type="Proteomes" id="UP000624709"/>
    </source>
</evidence>
<dbReference type="Pfam" id="PF05973">
    <property type="entry name" value="Gp49"/>
    <property type="match status" value="1"/>
</dbReference>
<organism evidence="1 2">
    <name type="scientific">Actinoplanes palleronii</name>
    <dbReference type="NCBI Taxonomy" id="113570"/>
    <lineage>
        <taxon>Bacteria</taxon>
        <taxon>Bacillati</taxon>
        <taxon>Actinomycetota</taxon>
        <taxon>Actinomycetes</taxon>
        <taxon>Micromonosporales</taxon>
        <taxon>Micromonosporaceae</taxon>
        <taxon>Actinoplanes</taxon>
    </lineage>
</organism>
<dbReference type="Gene3D" id="3.30.2310.20">
    <property type="entry name" value="RelE-like"/>
    <property type="match status" value="1"/>
</dbReference>
<evidence type="ECO:0008006" key="3">
    <source>
        <dbReference type="Google" id="ProtNLM"/>
    </source>
</evidence>
<evidence type="ECO:0000313" key="1">
    <source>
        <dbReference type="EMBL" id="GIE67101.1"/>
    </source>
</evidence>
<dbReference type="Proteomes" id="UP000624709">
    <property type="component" value="Unassembled WGS sequence"/>
</dbReference>
<dbReference type="EMBL" id="BOMS01000044">
    <property type="protein sequence ID" value="GIE67101.1"/>
    <property type="molecule type" value="Genomic_DNA"/>
</dbReference>
<protein>
    <recommendedName>
        <fullName evidence="3">Type II toxin-antitoxin system RelE/ParE family toxin</fullName>
    </recommendedName>
</protein>
<dbReference type="InterPro" id="IPR035093">
    <property type="entry name" value="RelE/ParE_toxin_dom_sf"/>
</dbReference>
<name>A0ABQ4B8X4_9ACTN</name>
<gene>
    <name evidence="1" type="ORF">Apa02nite_032090</name>
</gene>
<comment type="caution">
    <text evidence="1">The sequence shown here is derived from an EMBL/GenBank/DDBJ whole genome shotgun (WGS) entry which is preliminary data.</text>
</comment>
<dbReference type="RefSeq" id="WP_203825635.1">
    <property type="nucleotide sequence ID" value="NZ_BAAATY010000037.1"/>
</dbReference>
<keyword evidence="2" id="KW-1185">Reference proteome</keyword>
<accession>A0ABQ4B8X4</accession>